<accession>A0A0N5BDJ2</accession>
<reference evidence="3" key="1">
    <citation type="submission" date="2017-02" db="UniProtKB">
        <authorList>
            <consortium name="WormBaseParasite"/>
        </authorList>
    </citation>
    <scope>IDENTIFICATION</scope>
</reference>
<dbReference type="WBParaSite" id="SPAL_0000407532.1">
    <property type="protein sequence ID" value="SPAL_0000407532.1"/>
    <property type="gene ID" value="SPAL_0000407532"/>
</dbReference>
<proteinExistence type="predicted"/>
<evidence type="ECO:0000313" key="3">
    <source>
        <dbReference type="WBParaSite" id="SPAL_0000407532.1"/>
    </source>
</evidence>
<feature type="compositionally biased region" description="Polar residues" evidence="1">
    <location>
        <begin position="17"/>
        <end position="31"/>
    </location>
</feature>
<dbReference type="AlphaFoldDB" id="A0A0N5BDJ2"/>
<protein>
    <submittedName>
        <fullName evidence="3">Uncharacterized protein</fullName>
    </submittedName>
</protein>
<evidence type="ECO:0000313" key="2">
    <source>
        <dbReference type="Proteomes" id="UP000046392"/>
    </source>
</evidence>
<dbReference type="Proteomes" id="UP000046392">
    <property type="component" value="Unplaced"/>
</dbReference>
<feature type="compositionally biased region" description="Basic and acidic residues" evidence="1">
    <location>
        <begin position="1"/>
        <end position="10"/>
    </location>
</feature>
<keyword evidence="2" id="KW-1185">Reference proteome</keyword>
<evidence type="ECO:0000256" key="1">
    <source>
        <dbReference type="SAM" id="MobiDB-lite"/>
    </source>
</evidence>
<feature type="region of interest" description="Disordered" evidence="1">
    <location>
        <begin position="1"/>
        <end position="31"/>
    </location>
</feature>
<organism evidence="2 3">
    <name type="scientific">Strongyloides papillosus</name>
    <name type="common">Intestinal threadworm</name>
    <dbReference type="NCBI Taxonomy" id="174720"/>
    <lineage>
        <taxon>Eukaryota</taxon>
        <taxon>Metazoa</taxon>
        <taxon>Ecdysozoa</taxon>
        <taxon>Nematoda</taxon>
        <taxon>Chromadorea</taxon>
        <taxon>Rhabditida</taxon>
        <taxon>Tylenchina</taxon>
        <taxon>Panagrolaimomorpha</taxon>
        <taxon>Strongyloidoidea</taxon>
        <taxon>Strongyloididae</taxon>
        <taxon>Strongyloides</taxon>
    </lineage>
</organism>
<name>A0A0N5BDJ2_STREA</name>
<sequence length="128" mass="14508">MDSDSEKDMVIEESEQFENASTQDNARLDTTTQEDEISNLNCFTQISSTGPLNMSEMQLIRLANSIKYICIHENVVKCVSILDNSQSQFSNSNVGITDREEDFEHIGLEFLKAENIRDANGRRPNDLD</sequence>